<reference evidence="2 4" key="1">
    <citation type="submission" date="2019-08" db="EMBL/GenBank/DDBJ databases">
        <title>Comparative genome analysis confer to the adaptation heavy metal polluted environment.</title>
        <authorList>
            <person name="Li Y."/>
        </authorList>
    </citation>
    <scope>NUCLEOTIDE SEQUENCE [LARGE SCALE GENOMIC DNA]</scope>
    <source>
        <strain evidence="2 4">P2</strain>
    </source>
</reference>
<dbReference type="Proteomes" id="UP000663940">
    <property type="component" value="Chromosome"/>
</dbReference>
<evidence type="ECO:0000313" key="5">
    <source>
        <dbReference type="Proteomes" id="UP000663940"/>
    </source>
</evidence>
<dbReference type="InterPro" id="IPR022298">
    <property type="entry name" value="Conjug_transposon_TraN"/>
</dbReference>
<dbReference type="RefSeq" id="WP_112652475.1">
    <property type="nucleotide sequence ID" value="NZ_CP043451.1"/>
</dbReference>
<dbReference type="EMBL" id="CP071880">
    <property type="protein sequence ID" value="QTE47537.1"/>
    <property type="molecule type" value="Genomic_DNA"/>
</dbReference>
<dbReference type="Pfam" id="PF13595">
    <property type="entry name" value="DUF4138"/>
    <property type="match status" value="1"/>
</dbReference>
<proteinExistence type="predicted"/>
<protein>
    <submittedName>
        <fullName evidence="2">DUF4138 domain-containing protein</fullName>
    </submittedName>
</protein>
<gene>
    <name evidence="2" type="ORF">DIU31_009265</name>
    <name evidence="3" type="ORF">J3L21_18380</name>
</gene>
<feature type="signal peptide" evidence="1">
    <location>
        <begin position="1"/>
        <end position="20"/>
    </location>
</feature>
<dbReference type="EMBL" id="CP043451">
    <property type="protein sequence ID" value="QEM03692.1"/>
    <property type="molecule type" value="Genomic_DNA"/>
</dbReference>
<keyword evidence="5" id="KW-1185">Reference proteome</keyword>
<accession>A0AAE6JF72</accession>
<dbReference type="AlphaFoldDB" id="A0AAE6JF72"/>
<organism evidence="2 4">
    <name type="scientific">Mucilaginibacter rubeus</name>
    <dbReference type="NCBI Taxonomy" id="2027860"/>
    <lineage>
        <taxon>Bacteria</taxon>
        <taxon>Pseudomonadati</taxon>
        <taxon>Bacteroidota</taxon>
        <taxon>Sphingobacteriia</taxon>
        <taxon>Sphingobacteriales</taxon>
        <taxon>Sphingobacteriaceae</taxon>
        <taxon>Mucilaginibacter</taxon>
    </lineage>
</organism>
<name>A0AAE6JF72_9SPHI</name>
<dbReference type="Proteomes" id="UP000250557">
    <property type="component" value="Chromosome"/>
</dbReference>
<keyword evidence="1" id="KW-0732">Signal</keyword>
<evidence type="ECO:0000313" key="3">
    <source>
        <dbReference type="EMBL" id="QTE47537.1"/>
    </source>
</evidence>
<feature type="chain" id="PRO_5042012225" evidence="1">
    <location>
        <begin position="21"/>
        <end position="282"/>
    </location>
</feature>
<sequence>MKNFLFTLAAIFIAALHSYAQKINLPEGTHKSDLPVVYLPDSLSVHFISPEPIQYVDISSKSIVGDLPVKNVLRIRYRSDSSKITGREAIVTIAGEKFLAQYRIEWSASDGGAIQSEIEIQPSETRPLDIGVSLSQPELKRLSTNLLCFRPEANLRRAKAFDIKARLNHVYTFGDYIFLDLGYVNRSKLSYEIDDFRFAIEDRKVTKASTVQALEIKPEFILFDQTQFARHYRNIFVFKKFTFPGNKVLRVELNEKQLSGRVISLCIPYKEILNADIIPSAR</sequence>
<reference evidence="3 5" key="2">
    <citation type="submission" date="2021-03" db="EMBL/GenBank/DDBJ databases">
        <title>Mucilaginibacter strains isolated from gold and copper mining confer multi heavy-metal resistance.</title>
        <authorList>
            <person name="Li Y."/>
        </authorList>
    </citation>
    <scope>NUCLEOTIDE SEQUENCE [LARGE SCALE GENOMIC DNA]</scope>
    <source>
        <strain evidence="3 5">P2-4</strain>
    </source>
</reference>
<evidence type="ECO:0000256" key="1">
    <source>
        <dbReference type="SAM" id="SignalP"/>
    </source>
</evidence>
<evidence type="ECO:0000313" key="2">
    <source>
        <dbReference type="EMBL" id="QEM03692.1"/>
    </source>
</evidence>
<evidence type="ECO:0000313" key="4">
    <source>
        <dbReference type="Proteomes" id="UP000250557"/>
    </source>
</evidence>